<organism evidence="1">
    <name type="scientific">Gordonia sp. MP11Mi</name>
    <dbReference type="NCBI Taxonomy" id="3022769"/>
    <lineage>
        <taxon>Bacteria</taxon>
        <taxon>Bacillati</taxon>
        <taxon>Actinomycetota</taxon>
        <taxon>Actinomycetes</taxon>
        <taxon>Mycobacteriales</taxon>
        <taxon>Gordoniaceae</taxon>
        <taxon>Gordonia</taxon>
    </lineage>
</organism>
<protein>
    <submittedName>
        <fullName evidence="1">Uncharacterized protein</fullName>
    </submittedName>
</protein>
<name>A0AA97GV39_9ACTN</name>
<proteinExistence type="predicted"/>
<dbReference type="AlphaFoldDB" id="A0AA97GV39"/>
<sequence>MDDEAHLYEFVVPMVPPAWNDRDRVKFYIDEMRNGVTPTAVAVSTLDVCAPASTLDGTDSYAHWGLSHFLLDGHHKFEAAAQSGSPVRLLAMLSLRDGLAGSADVERLPELLARGHRRRAELA</sequence>
<reference evidence="1" key="1">
    <citation type="submission" date="2023-06" db="EMBL/GenBank/DDBJ databases">
        <title>Gordonia sp. nov. and Pseudochrobactrum sp. nov., two species isolated from the burying beetle Nicrophorus vespilloides.</title>
        <authorList>
            <person name="Poehlein A."/>
            <person name="Guzman J."/>
            <person name="Daniel R."/>
            <person name="Vilcinskas A."/>
        </authorList>
    </citation>
    <scope>NUCLEOTIDE SEQUENCE</scope>
    <source>
        <strain evidence="1">MP11Mi</strain>
    </source>
</reference>
<dbReference type="RefSeq" id="WP_420039162.1">
    <property type="nucleotide sequence ID" value="NZ_CP128986.1"/>
</dbReference>
<gene>
    <name evidence="1" type="ORF">MP11Mi_24320</name>
</gene>
<dbReference type="EMBL" id="CP128986">
    <property type="protein sequence ID" value="WOC13331.1"/>
    <property type="molecule type" value="Genomic_DNA"/>
</dbReference>
<accession>A0AA97GV39</accession>
<evidence type="ECO:0000313" key="1">
    <source>
        <dbReference type="EMBL" id="WOC13331.1"/>
    </source>
</evidence>